<dbReference type="RefSeq" id="WP_189640423.1">
    <property type="nucleotide sequence ID" value="NZ_BMZF01000004.1"/>
</dbReference>
<evidence type="ECO:0000259" key="1">
    <source>
        <dbReference type="Pfam" id="PF05171"/>
    </source>
</evidence>
<sequence>MLDHSIADNYERFENLIQEKGSMRAVDAAKSLGISEAELVEAKQISGAAKRLRRDPERGFAPLIEGMVGLGEVMCLTRNEHAVHERYGEFANVNIGPVMGLVLNKTIDLRIFMNRWAFAFVIEEQVKSGLRISLQFFDKSGTAVHKIYPTDETDRAGFDALVADWIDGAAEQIITTPLPPVAADRPDGDVDVAALRKDWDAMSDVHQFHGMLKKHNVGRMQALRLVGEDVAWQVPTDAITWALERAVDAKLPIMVFIGNKGCIQIHTGAIENVKPMGPWTNILDPKFHMHLRQDHVAHAWIVRKPSKDGFVTSLEAFDANGQSFFLMFGERHEGNPELQAWRDLLDGLGKK</sequence>
<evidence type="ECO:0000313" key="2">
    <source>
        <dbReference type="EMBL" id="GHA53002.1"/>
    </source>
</evidence>
<proteinExistence type="predicted"/>
<dbReference type="InterPro" id="IPR053733">
    <property type="entry name" value="Heme_Transport_Util_sf"/>
</dbReference>
<dbReference type="Pfam" id="PF05171">
    <property type="entry name" value="HemS"/>
    <property type="match status" value="2"/>
</dbReference>
<dbReference type="SUPFAM" id="SSF144064">
    <property type="entry name" value="Heme iron utilization protein-like"/>
    <property type="match status" value="1"/>
</dbReference>
<protein>
    <submittedName>
        <fullName evidence="2">Hemin-degrading factor</fullName>
    </submittedName>
</protein>
<organism evidence="2 3">
    <name type="scientific">Paramylibacter ulvae</name>
    <dbReference type="NCBI Taxonomy" id="1651968"/>
    <lineage>
        <taxon>Bacteria</taxon>
        <taxon>Pseudomonadati</taxon>
        <taxon>Pseudomonadota</taxon>
        <taxon>Alphaproteobacteria</taxon>
        <taxon>Rhodobacterales</taxon>
        <taxon>Paracoccaceae</taxon>
        <taxon>Paramylibacter</taxon>
    </lineage>
</organism>
<comment type="caution">
    <text evidence="2">The sequence shown here is derived from an EMBL/GenBank/DDBJ whole genome shotgun (WGS) entry which is preliminary data.</text>
</comment>
<reference evidence="3" key="1">
    <citation type="journal article" date="2019" name="Int. J. Syst. Evol. Microbiol.">
        <title>The Global Catalogue of Microorganisms (GCM) 10K type strain sequencing project: providing services to taxonomists for standard genome sequencing and annotation.</title>
        <authorList>
            <consortium name="The Broad Institute Genomics Platform"/>
            <consortium name="The Broad Institute Genome Sequencing Center for Infectious Disease"/>
            <person name="Wu L."/>
            <person name="Ma J."/>
        </authorList>
    </citation>
    <scope>NUCLEOTIDE SEQUENCE [LARGE SCALE GENOMIC DNA]</scope>
    <source>
        <strain evidence="3">KCTC 32465</strain>
    </source>
</reference>
<accession>A0ABQ3D1P5</accession>
<dbReference type="InterPro" id="IPR007845">
    <property type="entry name" value="HemS/ChuX_dom"/>
</dbReference>
<dbReference type="EMBL" id="BMZF01000004">
    <property type="protein sequence ID" value="GHA53002.1"/>
    <property type="molecule type" value="Genomic_DNA"/>
</dbReference>
<keyword evidence="3" id="KW-1185">Reference proteome</keyword>
<evidence type="ECO:0000313" key="3">
    <source>
        <dbReference type="Proteomes" id="UP000634455"/>
    </source>
</evidence>
<feature type="domain" description="Haemin-degrading HemS/ChuX" evidence="1">
    <location>
        <begin position="216"/>
        <end position="347"/>
    </location>
</feature>
<dbReference type="CDD" id="cd16831">
    <property type="entry name" value="HemS-like_C"/>
    <property type="match status" value="1"/>
</dbReference>
<feature type="domain" description="Haemin-degrading HemS/ChuX" evidence="1">
    <location>
        <begin position="33"/>
        <end position="164"/>
    </location>
</feature>
<dbReference type="Gene3D" id="3.40.1570.10">
    <property type="entry name" value="HemS/ChuS/ChuX like domains"/>
    <property type="match status" value="2"/>
</dbReference>
<dbReference type="CDD" id="cd16830">
    <property type="entry name" value="HemS-like_N"/>
    <property type="match status" value="1"/>
</dbReference>
<name>A0ABQ3D1P5_9RHOB</name>
<dbReference type="Proteomes" id="UP000634455">
    <property type="component" value="Unassembled WGS sequence"/>
</dbReference>
<gene>
    <name evidence="2" type="primary">hmuS</name>
    <name evidence="2" type="ORF">GCM10008927_18470</name>
</gene>